<protein>
    <submittedName>
        <fullName evidence="1">DUF3015 domain-containing protein</fullName>
    </submittedName>
</protein>
<dbReference type="Proteomes" id="UP000253934">
    <property type="component" value="Unassembled WGS sequence"/>
</dbReference>
<gene>
    <name evidence="1" type="ORF">DCC88_10440</name>
</gene>
<dbReference type="AlphaFoldDB" id="A0A369KL42"/>
<accession>A0A369KL42</accession>
<evidence type="ECO:0000313" key="1">
    <source>
        <dbReference type="EMBL" id="RDB35359.1"/>
    </source>
</evidence>
<reference evidence="1" key="1">
    <citation type="submission" date="2018-04" db="EMBL/GenBank/DDBJ databases">
        <title>Draft genome sequence of the Candidatus Spirobacillus cienkowskii, a pathogen of freshwater Daphnia species, reconstructed from hemolymph metagenomic reads.</title>
        <authorList>
            <person name="Bresciani L."/>
            <person name="Lemos L.N."/>
            <person name="Wale N."/>
            <person name="Lin J.Y."/>
            <person name="Fernandes G.R."/>
            <person name="Duffy M.A."/>
            <person name="Rodrigues J.M."/>
        </authorList>
    </citation>
    <scope>NUCLEOTIDE SEQUENCE [LARGE SCALE GENOMIC DNA]</scope>
    <source>
        <strain evidence="1">Binning01</strain>
    </source>
</reference>
<dbReference type="EMBL" id="QOVW01000088">
    <property type="protein sequence ID" value="RDB35359.1"/>
    <property type="molecule type" value="Genomic_DNA"/>
</dbReference>
<dbReference type="InterPro" id="IPR021383">
    <property type="entry name" value="DUF3015"/>
</dbReference>
<name>A0A369KL42_9BACT</name>
<comment type="caution">
    <text evidence="1">The sequence shown here is derived from an EMBL/GenBank/DDBJ whole genome shotgun (WGS) entry which is preliminary data.</text>
</comment>
<dbReference type="Pfam" id="PF11220">
    <property type="entry name" value="DUF3015"/>
    <property type="match status" value="1"/>
</dbReference>
<keyword evidence="2" id="KW-1185">Reference proteome</keyword>
<sequence>MAGCGFGSQVMGENGNQVFAATTNGSLFGSQFFGITSGTSNCLEPSQEVALTAQQRFIADNFSALSKEIAQGDGESLKAFSSTFGCKKDIYPNFAVKLQNSYEKIFISPGSMAALEVIQSEIKNDPVLVNGCSLII</sequence>
<evidence type="ECO:0000313" key="2">
    <source>
        <dbReference type="Proteomes" id="UP000253934"/>
    </source>
</evidence>
<proteinExistence type="predicted"/>
<organism evidence="1 2">
    <name type="scientific">Spirobacillus cienkowskii</name>
    <dbReference type="NCBI Taxonomy" id="495820"/>
    <lineage>
        <taxon>Bacteria</taxon>
        <taxon>Pseudomonadati</taxon>
        <taxon>Bdellovibrionota</taxon>
        <taxon>Oligoflexia</taxon>
        <taxon>Silvanigrellales</taxon>
        <taxon>Spirobacillus</taxon>
    </lineage>
</organism>